<evidence type="ECO:0000313" key="5">
    <source>
        <dbReference type="EMBL" id="KAK3172898.1"/>
    </source>
</evidence>
<keyword evidence="6" id="KW-1185">Reference proteome</keyword>
<keyword evidence="4" id="KW-1133">Transmembrane helix</keyword>
<name>A0AAD9ZB68_9LECA</name>
<evidence type="ECO:0000256" key="2">
    <source>
        <dbReference type="ARBA" id="ARBA00009320"/>
    </source>
</evidence>
<dbReference type="SUPFAM" id="SSF48264">
    <property type="entry name" value="Cytochrome P450"/>
    <property type="match status" value="1"/>
</dbReference>
<gene>
    <name evidence="5" type="ORF">OEA41_006224</name>
</gene>
<dbReference type="Gene3D" id="1.10.630.10">
    <property type="entry name" value="Cytochrome P450"/>
    <property type="match status" value="1"/>
</dbReference>
<evidence type="ECO:0008006" key="7">
    <source>
        <dbReference type="Google" id="ProtNLM"/>
    </source>
</evidence>
<dbReference type="InterPro" id="IPR036396">
    <property type="entry name" value="Cyt_P450_sf"/>
</dbReference>
<evidence type="ECO:0000313" key="6">
    <source>
        <dbReference type="Proteomes" id="UP001276659"/>
    </source>
</evidence>
<proteinExistence type="inferred from homology"/>
<protein>
    <recommendedName>
        <fullName evidence="7">Cytochrome P450</fullName>
    </recommendedName>
</protein>
<dbReference type="GO" id="GO:0005506">
    <property type="term" value="F:iron ion binding"/>
    <property type="evidence" value="ECO:0007669"/>
    <property type="project" value="InterPro"/>
</dbReference>
<dbReference type="InterPro" id="IPR036038">
    <property type="entry name" value="Aminotransferase-like"/>
</dbReference>
<dbReference type="EMBL" id="JASNWA010000007">
    <property type="protein sequence ID" value="KAK3172898.1"/>
    <property type="molecule type" value="Genomic_DNA"/>
</dbReference>
<organism evidence="5 6">
    <name type="scientific">Lepraria neglecta</name>
    <dbReference type="NCBI Taxonomy" id="209136"/>
    <lineage>
        <taxon>Eukaryota</taxon>
        <taxon>Fungi</taxon>
        <taxon>Dikarya</taxon>
        <taxon>Ascomycota</taxon>
        <taxon>Pezizomycotina</taxon>
        <taxon>Lecanoromycetes</taxon>
        <taxon>OSLEUM clade</taxon>
        <taxon>Lecanoromycetidae</taxon>
        <taxon>Lecanorales</taxon>
        <taxon>Lecanorineae</taxon>
        <taxon>Stereocaulaceae</taxon>
        <taxon>Lepraria</taxon>
    </lineage>
</organism>
<dbReference type="AlphaFoldDB" id="A0AAD9ZB68"/>
<sequence length="479" mass="54092">MEQFTSNSTAPEGHIDPTLHTSYDSLNDPDQISRASKWIYFLAVPTVTIVLWLLWAFVLRLYLLRQYYEKQGIRFVKNCYTVLGLEMRVPMLQGKNKSYDWLYTERPTDLFGTVRGFSVQLYGPSAEFCEELIAKTGKDVDRNTPALFLFGRLSLYALTFLPITKWRLRERKVTLTRVEEALAGFKVKNGSGATINIRELLNHWTREFIWGKNNVNRYLEVLNYDGQLKSLPFMTALNQTFTDLRFYASCFWNRVCFPLAALPLTKESRRLEYNIRLLRKATEDKMTTPEEGAVAANVQEANDALGIPIGMTRDDLVTATIAGLDTTKSTVMGTLFHLLKPENSTWRQQILAEINELKAESGDIYYDVSSTPGDLILEDYDRVAPENTGPAKVGGNDSQLVPHIEKASASDYGILLHLDSNTPTEIDEFSMSGFVGIKMGGDGDSSYTVVVPYPKRVIESVTSDSVCEIARDLGWRTSP</sequence>
<keyword evidence="4" id="KW-0472">Membrane</keyword>
<evidence type="ECO:0000256" key="4">
    <source>
        <dbReference type="SAM" id="Phobius"/>
    </source>
</evidence>
<reference evidence="5" key="1">
    <citation type="submission" date="2022-11" db="EMBL/GenBank/DDBJ databases">
        <title>Chromosomal genome sequence assembly and mating type (MAT) locus characterization of the leprose asexual lichenized fungus Lepraria neglecta (Nyl.) Erichsen.</title>
        <authorList>
            <person name="Allen J.L."/>
            <person name="Pfeffer B."/>
        </authorList>
    </citation>
    <scope>NUCLEOTIDE SEQUENCE</scope>
    <source>
        <strain evidence="5">Allen 5258</strain>
    </source>
</reference>
<accession>A0AAD9ZB68</accession>
<keyword evidence="4" id="KW-0812">Transmembrane</keyword>
<evidence type="ECO:0000256" key="1">
    <source>
        <dbReference type="ARBA" id="ARBA00001933"/>
    </source>
</evidence>
<dbReference type="InterPro" id="IPR005786">
    <property type="entry name" value="B_amino_transII"/>
</dbReference>
<dbReference type="SUPFAM" id="SSF56752">
    <property type="entry name" value="D-aminoacid aminotransferase-like PLP-dependent enzymes"/>
    <property type="match status" value="1"/>
</dbReference>
<feature type="transmembrane region" description="Helical" evidence="4">
    <location>
        <begin position="38"/>
        <end position="63"/>
    </location>
</feature>
<dbReference type="PANTHER" id="PTHR42825:SF2">
    <property type="entry name" value="BRANCHED-CHAIN-AMINO-ACID AMINOTRANSFERASE 3, CHLOROPLASTIC-RELATED"/>
    <property type="match status" value="1"/>
</dbReference>
<dbReference type="GO" id="GO:0004084">
    <property type="term" value="F:branched-chain-amino-acid transaminase activity"/>
    <property type="evidence" value="ECO:0007669"/>
    <property type="project" value="InterPro"/>
</dbReference>
<evidence type="ECO:0000256" key="3">
    <source>
        <dbReference type="ARBA" id="ARBA00022898"/>
    </source>
</evidence>
<dbReference type="GO" id="GO:0016705">
    <property type="term" value="F:oxidoreductase activity, acting on paired donors, with incorporation or reduction of molecular oxygen"/>
    <property type="evidence" value="ECO:0007669"/>
    <property type="project" value="InterPro"/>
</dbReference>
<dbReference type="GO" id="GO:0020037">
    <property type="term" value="F:heme binding"/>
    <property type="evidence" value="ECO:0007669"/>
    <property type="project" value="InterPro"/>
</dbReference>
<dbReference type="InterPro" id="IPR043132">
    <property type="entry name" value="BCAT-like_C"/>
</dbReference>
<dbReference type="PANTHER" id="PTHR42825">
    <property type="entry name" value="AMINO ACID AMINOTRANSFERASE"/>
    <property type="match status" value="1"/>
</dbReference>
<dbReference type="Proteomes" id="UP001276659">
    <property type="component" value="Unassembled WGS sequence"/>
</dbReference>
<comment type="caution">
    <text evidence="5">The sequence shown here is derived from an EMBL/GenBank/DDBJ whole genome shotgun (WGS) entry which is preliminary data.</text>
</comment>
<dbReference type="GO" id="GO:0004497">
    <property type="term" value="F:monooxygenase activity"/>
    <property type="evidence" value="ECO:0007669"/>
    <property type="project" value="InterPro"/>
</dbReference>
<comment type="cofactor">
    <cofactor evidence="1">
        <name>pyridoxal 5'-phosphate</name>
        <dbReference type="ChEBI" id="CHEBI:597326"/>
    </cofactor>
</comment>
<dbReference type="GO" id="GO:0009081">
    <property type="term" value="P:branched-chain amino acid metabolic process"/>
    <property type="evidence" value="ECO:0007669"/>
    <property type="project" value="InterPro"/>
</dbReference>
<comment type="similarity">
    <text evidence="2">Belongs to the class-IV pyridoxal-phosphate-dependent aminotransferase family.</text>
</comment>
<dbReference type="Gene3D" id="3.20.10.10">
    <property type="entry name" value="D-amino Acid Aminotransferase, subunit A, domain 2"/>
    <property type="match status" value="1"/>
</dbReference>
<keyword evidence="3" id="KW-0663">Pyridoxal phosphate</keyword>